<dbReference type="InterPro" id="IPR019775">
    <property type="entry name" value="WD40_repeat_CS"/>
</dbReference>
<feature type="repeat" description="WD" evidence="5">
    <location>
        <begin position="182"/>
        <end position="223"/>
    </location>
</feature>
<name>A0A9Q0YSV9_HOLLE</name>
<feature type="compositionally biased region" description="Low complexity" evidence="6">
    <location>
        <begin position="1498"/>
        <end position="1509"/>
    </location>
</feature>
<feature type="region of interest" description="Disordered" evidence="6">
    <location>
        <begin position="670"/>
        <end position="714"/>
    </location>
</feature>
<feature type="region of interest" description="Disordered" evidence="6">
    <location>
        <begin position="762"/>
        <end position="821"/>
    </location>
</feature>
<evidence type="ECO:0000256" key="6">
    <source>
        <dbReference type="SAM" id="MobiDB-lite"/>
    </source>
</evidence>
<sequence>MSEGTSRDLKPSAIEAELYFLICKFLQNGPCKDVAEALIDKLEGLKLFPQRTDWKGELHSQKFETLVNSNAHIPDNLLLKICERIKPLLDKDVKSSVPGVKSLLGRGSHSVLRRVQDVKPPEWKPYKFTAKLHNKPLPAPVRFNRPPNMVNVIQGRAQCGVANPHQLVPLRHYLKMARHLRTLGHLSAVYCVTFDRTGRRIFTGSDDHLVKIWCSENGRLLATLRGHSAEIVDMHVNFENTMIAAASTDKVIRVWNIQTLSPVAVLMGHTGSITSLEFSPYNQGTKRYMATTGADGCICFWQWDSETSVFNQRPVKMQERSKAGAQMLCLSFSAGGMFLVAGSSDPMIRVYSFISGSPEKIAELEDHMDRVDSIDFCHSGDRFISGSKDGTARIWRYKNQSWISTLLNMSTRLTGVHMQGAQDRNKVMKHRVTMVGWDLLDRHVVTAVNDQCLRVWNSFNGKLVHILQGHTDEIFVLQAHPWDTRVFLSAGHDGVIILWDLIAGRKIHTFYNTIEGQGHGAVFDCMFSCYGDRIAMTDSHGFLTIFGYGAGDEYKKVPTEQYFHTDYRPLVRDANNYVLDEQTQQAPHLMPPPFLVDIDGNPHPKNLQRLVPGRENCTDDALVPLIAITDEGGQEIIGEGESSHNGVVLNETAQASSILDDIIHRMQEEQDANMQGGASGSRVEASRPTTPRGSSHNPLSPNLTSPRGLRRSGEVEGVRQAMGNVAIGRPLTKMELLSRRKFVPELLHAVKRCEEERRQALGDLEQQHFSSESSKRPPLKKESSSDQSERMLRKRKKLKKQQHSYGTRSQEPEIPINGEGDEMVDVERLVDSSGDEVNMSNLSDSEEGGSSDYSDWIEEAGINLQPPKRKAPTKRKYKRRRARKKRSKEDTKQTPRKKPKRRLKKKVPKMLVVDEQPVTELPEEYKPSPWITDTNPRRSPYVPQMGDEVMYFWQGHKCYVEAVKRHNIYVIDGKKFPWNHLDLKTEELMKVVGIKYHIGPPTTCGLKLAFIDQNTRKQTGGFFQLRYHDMADVIDFLVLAQHYDIAMKRRWKTGDRFRAVIDDKWWLGAIENKVPLEAEHPDSLFQCFPVRWDNEEAERMSPWDLEPIDKRNIPKKVGTGVPVTPAEIQQLQYDPQPGEWGDCDQNTECERILKCLDQVMSLRVAEMFNAPVDLSAYPDYAMMVPYPTDLTTIKTRLELRFYRRRSALQWEVRRIEWNANVFNDPNSQIVKSAKLVTNILLEVIRDVDLDNAITLYNQMVGNTDEGEKSEGSTSESAEDSSSIDESDDSNKPPAKKRRSMRTYDDKAWIRECQALLEVMFDCQDSTPFRQPVDESIYQNYSDVIDHPMDLSTVRENLNAGFYQDPIEFAKDVRLIFTNSKAYNTNKKSQIYSMTLRLSALFEDKVRDTMRDYKNAAKHKILTKGKRRPSWFQKRLQSEQSSQSDVLPDDRPGPSGISTRSKVKQGLVPNGYSQSSQQSEESDGSDSDTIPLTKHSSGDENQSSSSQSSSQEEEEDEEEEEDDSDAMRGQRTPTKQNPRRKGGRPRGRRKVQSRVTRGKMPRKTTRSTKKLFEDKDEPYDSPSMRTRNRGRRTVVYDENDSDDLGEELPEERELEKESSEDEGGEEVVTISSRGRRRRPTLKARAHLLND</sequence>
<dbReference type="InterPro" id="IPR036322">
    <property type="entry name" value="WD40_repeat_dom_sf"/>
</dbReference>
<evidence type="ECO:0000256" key="1">
    <source>
        <dbReference type="ARBA" id="ARBA00022574"/>
    </source>
</evidence>
<feature type="repeat" description="WD" evidence="5">
    <location>
        <begin position="266"/>
        <end position="311"/>
    </location>
</feature>
<reference evidence="8" key="1">
    <citation type="submission" date="2021-10" db="EMBL/GenBank/DDBJ databases">
        <title>Tropical sea cucumber genome reveals ecological adaptation and Cuvierian tubules defense mechanism.</title>
        <authorList>
            <person name="Chen T."/>
        </authorList>
    </citation>
    <scope>NUCLEOTIDE SEQUENCE</scope>
    <source>
        <strain evidence="8">Nanhai2018</strain>
        <tissue evidence="8">Muscle</tissue>
    </source>
</reference>
<protein>
    <submittedName>
        <fullName evidence="8">Bromodomain and WD repeat-containing protein 3</fullName>
    </submittedName>
</protein>
<dbReference type="Pfam" id="PF00400">
    <property type="entry name" value="WD40"/>
    <property type="match status" value="6"/>
</dbReference>
<dbReference type="Proteomes" id="UP001152320">
    <property type="component" value="Chromosome 16"/>
</dbReference>
<comment type="caution">
    <text evidence="8">The sequence shown here is derived from an EMBL/GenBank/DDBJ whole genome shotgun (WGS) entry which is preliminary data.</text>
</comment>
<dbReference type="PANTHER" id="PTHR16266:SF17">
    <property type="entry name" value="BRWD3"/>
    <property type="match status" value="1"/>
</dbReference>
<feature type="compositionally biased region" description="Basic residues" evidence="6">
    <location>
        <begin position="1536"/>
        <end position="1568"/>
    </location>
</feature>
<evidence type="ECO:0000256" key="5">
    <source>
        <dbReference type="PROSITE-ProRule" id="PRU00221"/>
    </source>
</evidence>
<evidence type="ECO:0000256" key="3">
    <source>
        <dbReference type="ARBA" id="ARBA00023117"/>
    </source>
</evidence>
<dbReference type="SMART" id="SM00320">
    <property type="entry name" value="WD40"/>
    <property type="match status" value="8"/>
</dbReference>
<feature type="compositionally biased region" description="Acidic residues" evidence="6">
    <location>
        <begin position="1276"/>
        <end position="1287"/>
    </location>
</feature>
<dbReference type="GO" id="GO:0008360">
    <property type="term" value="P:regulation of cell shape"/>
    <property type="evidence" value="ECO:0007669"/>
    <property type="project" value="TreeGrafter"/>
</dbReference>
<dbReference type="GO" id="GO:0006357">
    <property type="term" value="P:regulation of transcription by RNA polymerase II"/>
    <property type="evidence" value="ECO:0007669"/>
    <property type="project" value="TreeGrafter"/>
</dbReference>
<dbReference type="PRINTS" id="PR00503">
    <property type="entry name" value="BROMODOMAIN"/>
</dbReference>
<evidence type="ECO:0000256" key="2">
    <source>
        <dbReference type="ARBA" id="ARBA00022737"/>
    </source>
</evidence>
<evidence type="ECO:0000313" key="9">
    <source>
        <dbReference type="Proteomes" id="UP001152320"/>
    </source>
</evidence>
<dbReference type="InterPro" id="IPR015943">
    <property type="entry name" value="WD40/YVTN_repeat-like_dom_sf"/>
</dbReference>
<dbReference type="PROSITE" id="PS50294">
    <property type="entry name" value="WD_REPEATS_REGION"/>
    <property type="match status" value="4"/>
</dbReference>
<dbReference type="SUPFAM" id="SSF47370">
    <property type="entry name" value="Bromodomain"/>
    <property type="match status" value="2"/>
</dbReference>
<keyword evidence="2" id="KW-0677">Repeat</keyword>
<feature type="compositionally biased region" description="Acidic residues" evidence="6">
    <location>
        <begin position="1510"/>
        <end position="1523"/>
    </location>
</feature>
<dbReference type="Pfam" id="PF25437">
    <property type="entry name" value="BRWD1_N"/>
    <property type="match status" value="1"/>
</dbReference>
<feature type="region of interest" description="Disordered" evidence="6">
    <location>
        <begin position="1262"/>
        <end position="1300"/>
    </location>
</feature>
<keyword evidence="3 4" id="KW-0103">Bromodomain</keyword>
<feature type="repeat" description="WD" evidence="5">
    <location>
        <begin position="224"/>
        <end position="265"/>
    </location>
</feature>
<dbReference type="FunFam" id="1.20.920.10:FF:000066">
    <property type="entry name" value="Transcription initiation factor TFIID subunit 1"/>
    <property type="match status" value="2"/>
</dbReference>
<dbReference type="OrthoDB" id="538223at2759"/>
<dbReference type="InterPro" id="IPR001487">
    <property type="entry name" value="Bromodomain"/>
</dbReference>
<dbReference type="Pfam" id="PF25313">
    <property type="entry name" value="BRWD_AD"/>
    <property type="match status" value="1"/>
</dbReference>
<dbReference type="SMART" id="SM00297">
    <property type="entry name" value="BROMO"/>
    <property type="match status" value="2"/>
</dbReference>
<evidence type="ECO:0000256" key="4">
    <source>
        <dbReference type="PROSITE-ProRule" id="PRU00035"/>
    </source>
</evidence>
<feature type="compositionally biased region" description="Acidic residues" evidence="6">
    <location>
        <begin position="1596"/>
        <end position="1609"/>
    </location>
</feature>
<dbReference type="SUPFAM" id="SSF50978">
    <property type="entry name" value="WD40 repeat-like"/>
    <property type="match status" value="1"/>
</dbReference>
<dbReference type="InterPro" id="IPR057452">
    <property type="entry name" value="BRWD/PHIP_N"/>
</dbReference>
<keyword evidence="1 5" id="KW-0853">WD repeat</keyword>
<dbReference type="InterPro" id="IPR001680">
    <property type="entry name" value="WD40_rpt"/>
</dbReference>
<dbReference type="GO" id="GO:0007010">
    <property type="term" value="P:cytoskeleton organization"/>
    <property type="evidence" value="ECO:0007669"/>
    <property type="project" value="TreeGrafter"/>
</dbReference>
<dbReference type="Pfam" id="PF00439">
    <property type="entry name" value="Bromodomain"/>
    <property type="match status" value="2"/>
</dbReference>
<feature type="domain" description="Bromo" evidence="7">
    <location>
        <begin position="1160"/>
        <end position="1230"/>
    </location>
</feature>
<gene>
    <name evidence="8" type="ORF">HOLleu_32151</name>
</gene>
<feature type="domain" description="Bromo" evidence="7">
    <location>
        <begin position="1320"/>
        <end position="1390"/>
    </location>
</feature>
<accession>A0A9Q0YSV9</accession>
<dbReference type="InterPro" id="IPR057451">
    <property type="entry name" value="BRWD/PHIP_AD"/>
</dbReference>
<dbReference type="InterPro" id="IPR036427">
    <property type="entry name" value="Bromodomain-like_sf"/>
</dbReference>
<keyword evidence="9" id="KW-1185">Reference proteome</keyword>
<feature type="region of interest" description="Disordered" evidence="6">
    <location>
        <begin position="1423"/>
        <end position="1649"/>
    </location>
</feature>
<feature type="compositionally biased region" description="Polar residues" evidence="6">
    <location>
        <begin position="687"/>
        <end position="705"/>
    </location>
</feature>
<organism evidence="8 9">
    <name type="scientific">Holothuria leucospilota</name>
    <name type="common">Black long sea cucumber</name>
    <name type="synonym">Mertensiothuria leucospilota</name>
    <dbReference type="NCBI Taxonomy" id="206669"/>
    <lineage>
        <taxon>Eukaryota</taxon>
        <taxon>Metazoa</taxon>
        <taxon>Echinodermata</taxon>
        <taxon>Eleutherozoa</taxon>
        <taxon>Echinozoa</taxon>
        <taxon>Holothuroidea</taxon>
        <taxon>Aspidochirotacea</taxon>
        <taxon>Aspidochirotida</taxon>
        <taxon>Holothuriidae</taxon>
        <taxon>Holothuria</taxon>
    </lineage>
</organism>
<feature type="compositionally biased region" description="Basic residues" evidence="6">
    <location>
        <begin position="894"/>
        <end position="906"/>
    </location>
</feature>
<dbReference type="Gene3D" id="1.20.920.10">
    <property type="entry name" value="Bromodomain-like"/>
    <property type="match status" value="2"/>
</dbReference>
<dbReference type="PROSITE" id="PS50082">
    <property type="entry name" value="WD_REPEATS_2"/>
    <property type="match status" value="5"/>
</dbReference>
<feature type="compositionally biased region" description="Basic residues" evidence="6">
    <location>
        <begin position="867"/>
        <end position="886"/>
    </location>
</feature>
<dbReference type="InterPro" id="IPR052060">
    <property type="entry name" value="Bromo_WD_repeat"/>
</dbReference>
<dbReference type="CDD" id="cd05529">
    <property type="entry name" value="Bromo_WDR9_I_like"/>
    <property type="match status" value="1"/>
</dbReference>
<feature type="region of interest" description="Disordered" evidence="6">
    <location>
        <begin position="833"/>
        <end position="906"/>
    </location>
</feature>
<feature type="compositionally biased region" description="Basic residues" evidence="6">
    <location>
        <begin position="792"/>
        <end position="802"/>
    </location>
</feature>
<dbReference type="CDD" id="cd00200">
    <property type="entry name" value="WD40"/>
    <property type="match status" value="1"/>
</dbReference>
<dbReference type="GO" id="GO:0005634">
    <property type="term" value="C:nucleus"/>
    <property type="evidence" value="ECO:0007669"/>
    <property type="project" value="TreeGrafter"/>
</dbReference>
<feature type="compositionally biased region" description="Basic and acidic residues" evidence="6">
    <location>
        <begin position="773"/>
        <end position="791"/>
    </location>
</feature>
<feature type="compositionally biased region" description="Basic residues" evidence="6">
    <location>
        <begin position="1632"/>
        <end position="1649"/>
    </location>
</feature>
<feature type="repeat" description="WD" evidence="5">
    <location>
        <begin position="364"/>
        <end position="405"/>
    </location>
</feature>
<dbReference type="Gene3D" id="2.130.10.10">
    <property type="entry name" value="YVTN repeat-like/Quinoprotein amine dehydrogenase"/>
    <property type="match status" value="2"/>
</dbReference>
<evidence type="ECO:0000313" key="8">
    <source>
        <dbReference type="EMBL" id="KAJ8027105.1"/>
    </source>
</evidence>
<proteinExistence type="predicted"/>
<dbReference type="PROSITE" id="PS00678">
    <property type="entry name" value="WD_REPEATS_1"/>
    <property type="match status" value="1"/>
</dbReference>
<dbReference type="PROSITE" id="PS50014">
    <property type="entry name" value="BROMODOMAIN_2"/>
    <property type="match status" value="2"/>
</dbReference>
<feature type="repeat" description="WD" evidence="5">
    <location>
        <begin position="467"/>
        <end position="509"/>
    </location>
</feature>
<evidence type="ECO:0000259" key="7">
    <source>
        <dbReference type="PROSITE" id="PS50014"/>
    </source>
</evidence>
<dbReference type="PANTHER" id="PTHR16266">
    <property type="entry name" value="WD REPEAT DOMAIN 9"/>
    <property type="match status" value="1"/>
</dbReference>
<dbReference type="EMBL" id="JAIZAY010000016">
    <property type="protein sequence ID" value="KAJ8027105.1"/>
    <property type="molecule type" value="Genomic_DNA"/>
</dbReference>